<keyword evidence="1" id="KW-0472">Membrane</keyword>
<dbReference type="Pfam" id="PF11821">
    <property type="entry name" value="ActD"/>
    <property type="match status" value="1"/>
</dbReference>
<dbReference type="PANTHER" id="PTHR40394">
    <property type="entry name" value="LIPOPROTEIN-RELATED"/>
    <property type="match status" value="1"/>
</dbReference>
<dbReference type="KEGG" id="chih:GWR21_18260"/>
<dbReference type="Proteomes" id="UP000476411">
    <property type="component" value="Chromosome"/>
</dbReference>
<protein>
    <submittedName>
        <fullName evidence="2">DUF3341 domain-containing protein</fullName>
    </submittedName>
</protein>
<feature type="transmembrane region" description="Helical" evidence="1">
    <location>
        <begin position="57"/>
        <end position="77"/>
    </location>
</feature>
<sequence length="198" mass="22162">MAVKNFVVASFSDEAVLFPAVKKVRTAGYKLHDVYTPFPVHGLDHAMGLRETSLHTAGFVYGITGTTTALSCMSWVFNSDWPMNIGGKPHFPLPAFIPITFELTVLFAAVGMVLTFCYLCQLAPFVKKHIFNPRQTDDKFVMVIEVTAKTNAAELKSFLTSIGGEQVNEQRVEAGWWFGRYDRDDRLFDTQRVEAVNA</sequence>
<dbReference type="RefSeq" id="WP_162333140.1">
    <property type="nucleotide sequence ID" value="NZ_CP048113.1"/>
</dbReference>
<keyword evidence="3" id="KW-1185">Reference proteome</keyword>
<dbReference type="EMBL" id="CP048113">
    <property type="protein sequence ID" value="QHS61470.1"/>
    <property type="molecule type" value="Genomic_DNA"/>
</dbReference>
<gene>
    <name evidence="2" type="ORF">GWR21_18260</name>
</gene>
<dbReference type="AlphaFoldDB" id="A0A6B9ZGH7"/>
<feature type="transmembrane region" description="Helical" evidence="1">
    <location>
        <begin position="97"/>
        <end position="119"/>
    </location>
</feature>
<name>A0A6B9ZGH7_9BACT</name>
<keyword evidence="1" id="KW-1133">Transmembrane helix</keyword>
<evidence type="ECO:0000313" key="2">
    <source>
        <dbReference type="EMBL" id="QHS61470.1"/>
    </source>
</evidence>
<keyword evidence="1" id="KW-0812">Transmembrane</keyword>
<dbReference type="InterPro" id="IPR021776">
    <property type="entry name" value="ActD"/>
</dbReference>
<accession>A0A6B9ZGH7</accession>
<proteinExistence type="predicted"/>
<dbReference type="PANTHER" id="PTHR40394:SF2">
    <property type="entry name" value="QUINOL:CYTOCHROME C OXIDOREDUCTASE MEMBRANE PROTEIN"/>
    <property type="match status" value="1"/>
</dbReference>
<evidence type="ECO:0000313" key="3">
    <source>
        <dbReference type="Proteomes" id="UP000476411"/>
    </source>
</evidence>
<reference evidence="2 3" key="1">
    <citation type="submission" date="2020-01" db="EMBL/GenBank/DDBJ databases">
        <title>Complete genome sequence of Chitinophaga sp. H33E-04 isolated from quinoa roots.</title>
        <authorList>
            <person name="Weon H.-Y."/>
            <person name="Lee S.A."/>
        </authorList>
    </citation>
    <scope>NUCLEOTIDE SEQUENCE [LARGE SCALE GENOMIC DNA]</scope>
    <source>
        <strain evidence="2 3">H33E-04</strain>
    </source>
</reference>
<evidence type="ECO:0000256" key="1">
    <source>
        <dbReference type="SAM" id="Phobius"/>
    </source>
</evidence>
<organism evidence="2 3">
    <name type="scientific">Chitinophaga agri</name>
    <dbReference type="NCBI Taxonomy" id="2703787"/>
    <lineage>
        <taxon>Bacteria</taxon>
        <taxon>Pseudomonadati</taxon>
        <taxon>Bacteroidota</taxon>
        <taxon>Chitinophagia</taxon>
        <taxon>Chitinophagales</taxon>
        <taxon>Chitinophagaceae</taxon>
        <taxon>Chitinophaga</taxon>
    </lineage>
</organism>